<dbReference type="InterPro" id="IPR000385">
    <property type="entry name" value="MoaA_NifB_PqqE_Fe-S-bd_CS"/>
</dbReference>
<protein>
    <recommendedName>
        <fullName evidence="1 12">GTP 3',8-cyclase</fullName>
        <ecNumber evidence="1 12">4.1.99.22</ecNumber>
    </recommendedName>
    <alternativeName>
        <fullName evidence="12">Molybdenum cofactor biosynthesis protein A</fullName>
    </alternativeName>
</protein>
<evidence type="ECO:0000256" key="2">
    <source>
        <dbReference type="ARBA" id="ARBA00022485"/>
    </source>
</evidence>
<feature type="binding site" evidence="12">
    <location>
        <position position="24"/>
    </location>
    <ligand>
        <name>[4Fe-4S] cluster</name>
        <dbReference type="ChEBI" id="CHEBI:49883"/>
        <label>1</label>
        <note>4Fe-4S-S-AdoMet</note>
    </ligand>
</feature>
<dbReference type="PROSITE" id="PS01305">
    <property type="entry name" value="MOAA_NIFB_PQQE"/>
    <property type="match status" value="1"/>
</dbReference>
<comment type="similarity">
    <text evidence="12">Belongs to the radical SAM superfamily. MoaA family.</text>
</comment>
<evidence type="ECO:0000256" key="6">
    <source>
        <dbReference type="ARBA" id="ARBA00023004"/>
    </source>
</evidence>
<organism evidence="14 15">
    <name type="scientific">Proteiniborus ethanoligenes</name>
    <dbReference type="NCBI Taxonomy" id="415015"/>
    <lineage>
        <taxon>Bacteria</taxon>
        <taxon>Bacillati</taxon>
        <taxon>Bacillota</taxon>
        <taxon>Clostridia</taxon>
        <taxon>Eubacteriales</taxon>
        <taxon>Proteiniborus</taxon>
    </lineage>
</organism>
<feature type="binding site" evidence="12">
    <location>
        <position position="253"/>
    </location>
    <ligand>
        <name>[4Fe-4S] cluster</name>
        <dbReference type="ChEBI" id="CHEBI:49883"/>
        <label>2</label>
        <note>4Fe-4S-substrate</note>
    </ligand>
</feature>
<dbReference type="InterPro" id="IPR006638">
    <property type="entry name" value="Elp3/MiaA/NifB-like_rSAM"/>
</dbReference>
<dbReference type="EMBL" id="FNQE01000010">
    <property type="protein sequence ID" value="SDY88777.1"/>
    <property type="molecule type" value="Genomic_DNA"/>
</dbReference>
<evidence type="ECO:0000256" key="3">
    <source>
        <dbReference type="ARBA" id="ARBA00022691"/>
    </source>
</evidence>
<dbReference type="InterPro" id="IPR050105">
    <property type="entry name" value="MoCo_biosynth_MoaA/MoaC"/>
</dbReference>
<feature type="binding site" evidence="12">
    <location>
        <position position="26"/>
    </location>
    <ligand>
        <name>S-adenosyl-L-methionine</name>
        <dbReference type="ChEBI" id="CHEBI:59789"/>
    </ligand>
</feature>
<dbReference type="InterPro" id="IPR013483">
    <property type="entry name" value="MoaA"/>
</dbReference>
<gene>
    <name evidence="12" type="primary">moaA</name>
    <name evidence="14" type="ORF">SAMN05660462_01148</name>
</gene>
<dbReference type="Pfam" id="PF06463">
    <property type="entry name" value="Mob_synth_C"/>
    <property type="match status" value="1"/>
</dbReference>
<dbReference type="SFLD" id="SFLDG01067">
    <property type="entry name" value="SPASM/twitch_domain_containing"/>
    <property type="match status" value="1"/>
</dbReference>
<dbReference type="SUPFAM" id="SSF102114">
    <property type="entry name" value="Radical SAM enzymes"/>
    <property type="match status" value="1"/>
</dbReference>
<dbReference type="PROSITE" id="PS51918">
    <property type="entry name" value="RADICAL_SAM"/>
    <property type="match status" value="1"/>
</dbReference>
<keyword evidence="15" id="KW-1185">Reference proteome</keyword>
<evidence type="ECO:0000256" key="9">
    <source>
        <dbReference type="ARBA" id="ARBA00023150"/>
    </source>
</evidence>
<comment type="pathway">
    <text evidence="12">Cofactor biosynthesis; molybdopterin biosynthesis.</text>
</comment>
<dbReference type="SFLD" id="SFLDG01383">
    <property type="entry name" value="cyclic_pyranopterin_phosphate"/>
    <property type="match status" value="1"/>
</dbReference>
<dbReference type="RefSeq" id="WP_091728454.1">
    <property type="nucleotide sequence ID" value="NZ_FNQE01000010.1"/>
</dbReference>
<feature type="binding site" evidence="12">
    <location>
        <position position="189"/>
    </location>
    <ligand>
        <name>S-adenosyl-L-methionine</name>
        <dbReference type="ChEBI" id="CHEBI:59789"/>
    </ligand>
</feature>
<comment type="function">
    <text evidence="12">Catalyzes the cyclization of GTP to (8S)-3',8-cyclo-7,8-dihydroguanosine 5'-triphosphate.</text>
</comment>
<keyword evidence="4 12" id="KW-0479">Metal-binding</keyword>
<dbReference type="PANTHER" id="PTHR22960:SF0">
    <property type="entry name" value="MOLYBDENUM COFACTOR BIOSYNTHESIS PROTEIN 1"/>
    <property type="match status" value="1"/>
</dbReference>
<evidence type="ECO:0000259" key="13">
    <source>
        <dbReference type="PROSITE" id="PS51918"/>
    </source>
</evidence>
<evidence type="ECO:0000256" key="12">
    <source>
        <dbReference type="HAMAP-Rule" id="MF_01225"/>
    </source>
</evidence>
<dbReference type="InterPro" id="IPR010505">
    <property type="entry name" value="MoaA_twitch"/>
</dbReference>
<feature type="binding site" evidence="12">
    <location>
        <position position="27"/>
    </location>
    <ligand>
        <name>[4Fe-4S] cluster</name>
        <dbReference type="ChEBI" id="CHEBI:49883"/>
        <label>1</label>
        <note>4Fe-4S-S-AdoMet</note>
    </ligand>
</feature>
<evidence type="ECO:0000313" key="15">
    <source>
        <dbReference type="Proteomes" id="UP000198625"/>
    </source>
</evidence>
<dbReference type="Pfam" id="PF04055">
    <property type="entry name" value="Radical_SAM"/>
    <property type="match status" value="1"/>
</dbReference>
<dbReference type="Gene3D" id="3.20.20.70">
    <property type="entry name" value="Aldolase class I"/>
    <property type="match status" value="1"/>
</dbReference>
<dbReference type="EC" id="4.1.99.22" evidence="1 12"/>
<keyword evidence="7 12" id="KW-0411">Iron-sulfur</keyword>
<dbReference type="GO" id="GO:0006777">
    <property type="term" value="P:Mo-molybdopterin cofactor biosynthetic process"/>
    <property type="evidence" value="ECO:0007669"/>
    <property type="project" value="UniProtKB-UniRule"/>
</dbReference>
<feature type="binding site" evidence="12">
    <location>
        <position position="20"/>
    </location>
    <ligand>
        <name>[4Fe-4S] cluster</name>
        <dbReference type="ChEBI" id="CHEBI:49883"/>
        <label>1</label>
        <note>4Fe-4S-S-AdoMet</note>
    </ligand>
</feature>
<dbReference type="GO" id="GO:0046872">
    <property type="term" value="F:metal ion binding"/>
    <property type="evidence" value="ECO:0007669"/>
    <property type="project" value="UniProtKB-KW"/>
</dbReference>
<keyword evidence="6 12" id="KW-0408">Iron</keyword>
<keyword evidence="3 12" id="KW-0949">S-adenosyl-L-methionine</keyword>
<comment type="subunit">
    <text evidence="12">Monomer and homodimer.</text>
</comment>
<dbReference type="InterPro" id="IPR040064">
    <property type="entry name" value="MoaA-like"/>
</dbReference>
<keyword evidence="5 12" id="KW-0547">Nucleotide-binding</keyword>
<dbReference type="Proteomes" id="UP000198625">
    <property type="component" value="Unassembled WGS sequence"/>
</dbReference>
<feature type="binding site" evidence="12">
    <location>
        <position position="67"/>
    </location>
    <ligand>
        <name>S-adenosyl-L-methionine</name>
        <dbReference type="ChEBI" id="CHEBI:59789"/>
    </ligand>
</feature>
<dbReference type="UniPathway" id="UPA00344"/>
<feature type="binding site" evidence="12">
    <location>
        <position position="94"/>
    </location>
    <ligand>
        <name>GTP</name>
        <dbReference type="ChEBI" id="CHEBI:37565"/>
    </ligand>
</feature>
<comment type="catalytic activity">
    <reaction evidence="11 12">
        <text>GTP + AH2 + S-adenosyl-L-methionine = (8S)-3',8-cyclo-7,8-dihydroguanosine 5'-triphosphate + 5'-deoxyadenosine + L-methionine + A + H(+)</text>
        <dbReference type="Rhea" id="RHEA:49576"/>
        <dbReference type="ChEBI" id="CHEBI:13193"/>
        <dbReference type="ChEBI" id="CHEBI:15378"/>
        <dbReference type="ChEBI" id="CHEBI:17319"/>
        <dbReference type="ChEBI" id="CHEBI:17499"/>
        <dbReference type="ChEBI" id="CHEBI:37565"/>
        <dbReference type="ChEBI" id="CHEBI:57844"/>
        <dbReference type="ChEBI" id="CHEBI:59789"/>
        <dbReference type="ChEBI" id="CHEBI:131766"/>
        <dbReference type="EC" id="4.1.99.22"/>
    </reaction>
</comment>
<dbReference type="CDD" id="cd01335">
    <property type="entry name" value="Radical_SAM"/>
    <property type="match status" value="1"/>
</dbReference>
<accession>A0A1H3NIN3</accession>
<evidence type="ECO:0000256" key="4">
    <source>
        <dbReference type="ARBA" id="ARBA00022723"/>
    </source>
</evidence>
<dbReference type="GO" id="GO:0061798">
    <property type="term" value="F:GTP 3',8'-cyclase activity"/>
    <property type="evidence" value="ECO:0007669"/>
    <property type="project" value="UniProtKB-UniRule"/>
</dbReference>
<feature type="binding site" evidence="12">
    <location>
        <position position="155"/>
    </location>
    <ligand>
        <name>GTP</name>
        <dbReference type="ChEBI" id="CHEBI:37565"/>
    </ligand>
</feature>
<evidence type="ECO:0000313" key="14">
    <source>
        <dbReference type="EMBL" id="SDY88777.1"/>
    </source>
</evidence>
<dbReference type="GO" id="GO:0061799">
    <property type="term" value="F:cyclic pyranopterin monophosphate synthase activity"/>
    <property type="evidence" value="ECO:0007669"/>
    <property type="project" value="TreeGrafter"/>
</dbReference>
<dbReference type="NCBIfam" id="NF001199">
    <property type="entry name" value="PRK00164.2-1"/>
    <property type="match status" value="1"/>
</dbReference>
<dbReference type="GO" id="GO:0005525">
    <property type="term" value="F:GTP binding"/>
    <property type="evidence" value="ECO:0007669"/>
    <property type="project" value="UniProtKB-UniRule"/>
</dbReference>
<evidence type="ECO:0000256" key="11">
    <source>
        <dbReference type="ARBA" id="ARBA00048697"/>
    </source>
</evidence>
<evidence type="ECO:0000256" key="1">
    <source>
        <dbReference type="ARBA" id="ARBA00012167"/>
    </source>
</evidence>
<evidence type="ECO:0000256" key="8">
    <source>
        <dbReference type="ARBA" id="ARBA00023134"/>
    </source>
</evidence>
<name>A0A1H3NIN3_9FIRM</name>
<dbReference type="SFLD" id="SFLDS00029">
    <property type="entry name" value="Radical_SAM"/>
    <property type="match status" value="1"/>
</dbReference>
<dbReference type="InterPro" id="IPR007197">
    <property type="entry name" value="rSAM"/>
</dbReference>
<reference evidence="14 15" key="1">
    <citation type="submission" date="2016-10" db="EMBL/GenBank/DDBJ databases">
        <authorList>
            <person name="de Groot N.N."/>
        </authorList>
    </citation>
    <scope>NUCLEOTIDE SEQUENCE [LARGE SCALE GENOMIC DNA]</scope>
    <source>
        <strain evidence="14 15">DSM 21650</strain>
    </source>
</reference>
<dbReference type="GO" id="GO:1904047">
    <property type="term" value="F:S-adenosyl-L-methionine binding"/>
    <property type="evidence" value="ECO:0007669"/>
    <property type="project" value="UniProtKB-UniRule"/>
</dbReference>
<feature type="binding site" evidence="12">
    <location>
        <begin position="255"/>
        <end position="257"/>
    </location>
    <ligand>
        <name>GTP</name>
        <dbReference type="ChEBI" id="CHEBI:37565"/>
    </ligand>
</feature>
<keyword evidence="2 12" id="KW-0004">4Fe-4S</keyword>
<dbReference type="SFLD" id="SFLDG01386">
    <property type="entry name" value="main_SPASM_domain-containing"/>
    <property type="match status" value="1"/>
</dbReference>
<dbReference type="STRING" id="415015.SAMN05660462_01148"/>
<feature type="binding site" evidence="12">
    <location>
        <position position="250"/>
    </location>
    <ligand>
        <name>[4Fe-4S] cluster</name>
        <dbReference type="ChEBI" id="CHEBI:49883"/>
        <label>2</label>
        <note>4Fe-4S-substrate</note>
    </ligand>
</feature>
<keyword evidence="8 12" id="KW-0342">GTP-binding</keyword>
<evidence type="ECO:0000256" key="10">
    <source>
        <dbReference type="ARBA" id="ARBA00023239"/>
    </source>
</evidence>
<dbReference type="OrthoDB" id="9763993at2"/>
<feature type="binding site" evidence="12">
    <location>
        <position position="267"/>
    </location>
    <ligand>
        <name>[4Fe-4S] cluster</name>
        <dbReference type="ChEBI" id="CHEBI:49883"/>
        <label>2</label>
        <note>4Fe-4S-substrate</note>
    </ligand>
</feature>
<feature type="binding site" evidence="12">
    <location>
        <position position="13"/>
    </location>
    <ligand>
        <name>GTP</name>
        <dbReference type="ChEBI" id="CHEBI:37565"/>
    </ligand>
</feature>
<feature type="domain" description="Radical SAM core" evidence="13">
    <location>
        <begin position="4"/>
        <end position="233"/>
    </location>
</feature>
<dbReference type="NCBIfam" id="TIGR02666">
    <property type="entry name" value="moaA"/>
    <property type="match status" value="1"/>
</dbReference>
<dbReference type="HAMAP" id="MF_01225_B">
    <property type="entry name" value="MoaA_B"/>
    <property type="match status" value="1"/>
</dbReference>
<keyword evidence="9 12" id="KW-0501">Molybdenum cofactor biosynthesis</keyword>
<evidence type="ECO:0000256" key="7">
    <source>
        <dbReference type="ARBA" id="ARBA00023014"/>
    </source>
</evidence>
<evidence type="ECO:0000256" key="5">
    <source>
        <dbReference type="ARBA" id="ARBA00022741"/>
    </source>
</evidence>
<feature type="binding site" evidence="12">
    <location>
        <position position="118"/>
    </location>
    <ligand>
        <name>S-adenosyl-L-methionine</name>
        <dbReference type="ChEBI" id="CHEBI:59789"/>
    </ligand>
</feature>
<sequence length="318" mass="35790">MKDAYGRNINYLRISITDLCNLRCRYCMPEEGICKVEHKDILSLEEIYQVAKTFVSLGVNKIRLTGGEPLTRKGIIELIQKIAGLEGVKDLAMTTNAVLLKKYARDLKAAGLQRLNISLDTLDEKKYAQITRGGKLKDVLDGIEEAKAVGLFPIKLNVVLIGGFNVDEIEDFVNLTKTEEIDVRFIELMPLGEASKWAEENFISNEIILNSVKELTKAENTDLSSPAIYYRLPNAKGRVGIINPISCKFCDYCNRVRLTSQGKLKLCLHSNEEIDIKDKLRKGEDIGKTILDAIKQKPESHYLENGQYINDNMYQIGG</sequence>
<feature type="binding site" evidence="12">
    <location>
        <position position="63"/>
    </location>
    <ligand>
        <name>GTP</name>
        <dbReference type="ChEBI" id="CHEBI:37565"/>
    </ligand>
</feature>
<dbReference type="InterPro" id="IPR058240">
    <property type="entry name" value="rSAM_sf"/>
</dbReference>
<keyword evidence="10 12" id="KW-0456">Lyase</keyword>
<dbReference type="InterPro" id="IPR013785">
    <property type="entry name" value="Aldolase_TIM"/>
</dbReference>
<dbReference type="CDD" id="cd21117">
    <property type="entry name" value="Twitch_MoaA"/>
    <property type="match status" value="1"/>
</dbReference>
<comment type="cofactor">
    <cofactor evidence="12">
        <name>[4Fe-4S] cluster</name>
        <dbReference type="ChEBI" id="CHEBI:49883"/>
    </cofactor>
    <text evidence="12">Binds 2 [4Fe-4S] clusters. Binds 1 [4Fe-4S] cluster coordinated with 3 cysteines and an exchangeable S-adenosyl-L-methionine and 1 [4Fe-4S] cluster coordinated with 3 cysteines and the GTP-derived substrate.</text>
</comment>
<dbReference type="SMART" id="SM00729">
    <property type="entry name" value="Elp3"/>
    <property type="match status" value="1"/>
</dbReference>
<dbReference type="PANTHER" id="PTHR22960">
    <property type="entry name" value="MOLYBDOPTERIN COFACTOR SYNTHESIS PROTEIN A"/>
    <property type="match status" value="1"/>
</dbReference>
<dbReference type="AlphaFoldDB" id="A0A1H3NIN3"/>
<proteinExistence type="inferred from homology"/>
<dbReference type="GO" id="GO:0051539">
    <property type="term" value="F:4 iron, 4 sulfur cluster binding"/>
    <property type="evidence" value="ECO:0007669"/>
    <property type="project" value="UniProtKB-UniRule"/>
</dbReference>